<name>A0A484LCD4_9ASTE</name>
<dbReference type="OrthoDB" id="8048545at2759"/>
<accession>A0A484LCD4</accession>
<proteinExistence type="predicted"/>
<feature type="region of interest" description="Disordered" evidence="1">
    <location>
        <begin position="1"/>
        <end position="28"/>
    </location>
</feature>
<evidence type="ECO:0000313" key="3">
    <source>
        <dbReference type="Proteomes" id="UP000595140"/>
    </source>
</evidence>
<organism evidence="2 3">
    <name type="scientific">Cuscuta campestris</name>
    <dbReference type="NCBI Taxonomy" id="132261"/>
    <lineage>
        <taxon>Eukaryota</taxon>
        <taxon>Viridiplantae</taxon>
        <taxon>Streptophyta</taxon>
        <taxon>Embryophyta</taxon>
        <taxon>Tracheophyta</taxon>
        <taxon>Spermatophyta</taxon>
        <taxon>Magnoliopsida</taxon>
        <taxon>eudicotyledons</taxon>
        <taxon>Gunneridae</taxon>
        <taxon>Pentapetalae</taxon>
        <taxon>asterids</taxon>
        <taxon>lamiids</taxon>
        <taxon>Solanales</taxon>
        <taxon>Convolvulaceae</taxon>
        <taxon>Cuscuteae</taxon>
        <taxon>Cuscuta</taxon>
        <taxon>Cuscuta subgen. Grammica</taxon>
        <taxon>Cuscuta sect. Cleistogrammica</taxon>
    </lineage>
</organism>
<dbReference type="EMBL" id="OOIL02001251">
    <property type="protein sequence ID" value="VFQ73748.1"/>
    <property type="molecule type" value="Genomic_DNA"/>
</dbReference>
<dbReference type="Proteomes" id="UP000595140">
    <property type="component" value="Unassembled WGS sequence"/>
</dbReference>
<evidence type="ECO:0000313" key="2">
    <source>
        <dbReference type="EMBL" id="VFQ73748.1"/>
    </source>
</evidence>
<protein>
    <submittedName>
        <fullName evidence="2">Uncharacterized protein</fullName>
    </submittedName>
</protein>
<evidence type="ECO:0000256" key="1">
    <source>
        <dbReference type="SAM" id="MobiDB-lite"/>
    </source>
</evidence>
<reference evidence="2 3" key="1">
    <citation type="submission" date="2018-04" db="EMBL/GenBank/DDBJ databases">
        <authorList>
            <person name="Vogel A."/>
        </authorList>
    </citation>
    <scope>NUCLEOTIDE SEQUENCE [LARGE SCALE GENOMIC DNA]</scope>
</reference>
<dbReference type="AlphaFoldDB" id="A0A484LCD4"/>
<sequence length="116" mass="13363">MTKKKKSSRKRNHRKRKRKRKRDFPKKWRTLKDHPIENVIGDIRQGVSTSNSLRDTINHMAFVSQIEPTTILDAINDEHWSIRASTVATSLIGCPSVGSTIKMSSSTSLNIPFFQW</sequence>
<keyword evidence="3" id="KW-1185">Reference proteome</keyword>
<gene>
    <name evidence="2" type="ORF">CCAM_LOCUS15524</name>
</gene>